<accession>A0ABV0F0X7</accession>
<dbReference type="RefSeq" id="WP_202625791.1">
    <property type="nucleotide sequence ID" value="NZ_MAEI02000001.1"/>
</dbReference>
<reference evidence="1 2" key="2">
    <citation type="submission" date="2024-02" db="EMBL/GenBank/DDBJ databases">
        <title>The Genome Sequence of Enterococcus diestrammenae JM9A.</title>
        <authorList>
            <person name="Earl A."/>
            <person name="Manson A."/>
            <person name="Gilmore M."/>
            <person name="Sanders J."/>
            <person name="Shea T."/>
            <person name="Howe W."/>
            <person name="Livny J."/>
            <person name="Cuomo C."/>
            <person name="Neafsey D."/>
            <person name="Birren B."/>
        </authorList>
    </citation>
    <scope>NUCLEOTIDE SEQUENCE [LARGE SCALE GENOMIC DNA]</scope>
    <source>
        <strain evidence="1 2">JM9A</strain>
    </source>
</reference>
<dbReference type="Proteomes" id="UP001429357">
    <property type="component" value="Unassembled WGS sequence"/>
</dbReference>
<gene>
    <name evidence="1" type="ORF">BAU18_001295</name>
</gene>
<evidence type="ECO:0000313" key="1">
    <source>
        <dbReference type="EMBL" id="MEO1781708.1"/>
    </source>
</evidence>
<comment type="caution">
    <text evidence="1">The sequence shown here is derived from an EMBL/GenBank/DDBJ whole genome shotgun (WGS) entry which is preliminary data.</text>
</comment>
<name>A0ABV0F0X7_9ENTE</name>
<keyword evidence="2" id="KW-1185">Reference proteome</keyword>
<dbReference type="EMBL" id="MAEI02000001">
    <property type="protein sequence ID" value="MEO1781708.1"/>
    <property type="molecule type" value="Genomic_DNA"/>
</dbReference>
<reference evidence="2" key="1">
    <citation type="submission" date="2016-06" db="EMBL/GenBank/DDBJ databases">
        <title>Four novel species of enterococci isolated from chicken manure.</title>
        <authorList>
            <person name="Van Tyne D."/>
        </authorList>
    </citation>
    <scope>NUCLEOTIDE SEQUENCE [LARGE SCALE GENOMIC DNA]</scope>
    <source>
        <strain evidence="2">JM9A</strain>
    </source>
</reference>
<organism evidence="1 2">
    <name type="scientific">Enterococcus diestrammenae</name>
    <dbReference type="NCBI Taxonomy" id="1155073"/>
    <lineage>
        <taxon>Bacteria</taxon>
        <taxon>Bacillati</taxon>
        <taxon>Bacillota</taxon>
        <taxon>Bacilli</taxon>
        <taxon>Lactobacillales</taxon>
        <taxon>Enterococcaceae</taxon>
        <taxon>Enterococcus</taxon>
    </lineage>
</organism>
<sequence length="50" mass="5727">MFMTLITLFSLLSLLVILGVSAFAVVQYISAENQMEKVPVRIKDDCERRH</sequence>
<proteinExistence type="predicted"/>
<evidence type="ECO:0000313" key="2">
    <source>
        <dbReference type="Proteomes" id="UP001429357"/>
    </source>
</evidence>
<protein>
    <submittedName>
        <fullName evidence="1">Uncharacterized protein</fullName>
    </submittedName>
</protein>